<organism evidence="1 2">
    <name type="scientific">Eimeria necatrix</name>
    <dbReference type="NCBI Taxonomy" id="51315"/>
    <lineage>
        <taxon>Eukaryota</taxon>
        <taxon>Sar</taxon>
        <taxon>Alveolata</taxon>
        <taxon>Apicomplexa</taxon>
        <taxon>Conoidasida</taxon>
        <taxon>Coccidia</taxon>
        <taxon>Eucoccidiorida</taxon>
        <taxon>Eimeriorina</taxon>
        <taxon>Eimeriidae</taxon>
        <taxon>Eimeria</taxon>
    </lineage>
</organism>
<dbReference type="OrthoDB" id="351304at2759"/>
<evidence type="ECO:0000313" key="2">
    <source>
        <dbReference type="Proteomes" id="UP000030754"/>
    </source>
</evidence>
<reference evidence="1" key="1">
    <citation type="submission" date="2013-10" db="EMBL/GenBank/DDBJ databases">
        <title>Genomic analysis of the causative agents of coccidiosis in chickens.</title>
        <authorList>
            <person name="Reid A.J."/>
            <person name="Blake D."/>
            <person name="Billington K."/>
            <person name="Browne H."/>
            <person name="Dunn M."/>
            <person name="Hung S."/>
            <person name="Kawahara F."/>
            <person name="Miranda-Saavedra D."/>
            <person name="Mourier T."/>
            <person name="Nagra H."/>
            <person name="Otto T.D."/>
            <person name="Rawlings N."/>
            <person name="Sanchez A."/>
            <person name="Sanders M."/>
            <person name="Subramaniam C."/>
            <person name="Tay Y."/>
            <person name="Dear P."/>
            <person name="Doerig C."/>
            <person name="Gruber A."/>
            <person name="Parkinson J."/>
            <person name="Shirley M."/>
            <person name="Wan K.L."/>
            <person name="Berriman M."/>
            <person name="Tomley F."/>
            <person name="Pain A."/>
        </authorList>
    </citation>
    <scope>NUCLEOTIDE SEQUENCE [LARGE SCALE GENOMIC DNA]</scope>
    <source>
        <strain evidence="1">Houghton</strain>
    </source>
</reference>
<dbReference type="Proteomes" id="UP000030754">
    <property type="component" value="Unassembled WGS sequence"/>
</dbReference>
<evidence type="ECO:0000313" key="1">
    <source>
        <dbReference type="EMBL" id="CDJ65164.1"/>
    </source>
</evidence>
<protein>
    <submittedName>
        <fullName evidence="1">Uncharacterized protein</fullName>
    </submittedName>
</protein>
<dbReference type="RefSeq" id="XP_013433631.1">
    <property type="nucleotide sequence ID" value="XM_013578177.1"/>
</dbReference>
<keyword evidence="2" id="KW-1185">Reference proteome</keyword>
<dbReference type="VEuPathDB" id="ToxoDB:ENH_00001710"/>
<gene>
    <name evidence="1" type="ORF">ENH_00001710</name>
</gene>
<dbReference type="EMBL" id="HG723074">
    <property type="protein sequence ID" value="CDJ65164.1"/>
    <property type="molecule type" value="Genomic_DNA"/>
</dbReference>
<reference evidence="1" key="2">
    <citation type="submission" date="2013-10" db="EMBL/GenBank/DDBJ databases">
        <authorList>
            <person name="Aslett M."/>
        </authorList>
    </citation>
    <scope>NUCLEOTIDE SEQUENCE [LARGE SCALE GENOMIC DNA]</scope>
    <source>
        <strain evidence="1">Houghton</strain>
    </source>
</reference>
<proteinExistence type="predicted"/>
<accession>U6MRT2</accession>
<sequence length="83" mass="9410">MVGRGHARFDVKAATELVPKIRLETGVAVRYEHLWKSVIAEKTVCEKLHDVMKTGTARQGINNLIARSLNISDVQIRELRKKD</sequence>
<dbReference type="AlphaFoldDB" id="U6MRT2"/>
<name>U6MRT2_9EIME</name>
<dbReference type="GeneID" id="25470369"/>